<dbReference type="EMBL" id="AEJC01000401">
    <property type="protein sequence ID" value="EKX63986.1"/>
    <property type="molecule type" value="Genomic_DNA"/>
</dbReference>
<evidence type="ECO:0000313" key="1">
    <source>
        <dbReference type="EMBL" id="EKX63986.1"/>
    </source>
</evidence>
<name>L1KT53_9ACTN</name>
<organism evidence="1 2">
    <name type="scientific">Streptomyces ipomoeae 91-03</name>
    <dbReference type="NCBI Taxonomy" id="698759"/>
    <lineage>
        <taxon>Bacteria</taxon>
        <taxon>Bacillati</taxon>
        <taxon>Actinomycetota</taxon>
        <taxon>Actinomycetes</taxon>
        <taxon>Kitasatosporales</taxon>
        <taxon>Streptomycetaceae</taxon>
        <taxon>Streptomyces</taxon>
    </lineage>
</organism>
<dbReference type="SUPFAM" id="SSF53850">
    <property type="entry name" value="Periplasmic binding protein-like II"/>
    <property type="match status" value="1"/>
</dbReference>
<dbReference type="PATRIC" id="fig|698759.3.peg.5392"/>
<evidence type="ECO:0000313" key="2">
    <source>
        <dbReference type="Proteomes" id="UP000010411"/>
    </source>
</evidence>
<accession>L1KT53</accession>
<proteinExistence type="predicted"/>
<dbReference type="Pfam" id="PF01547">
    <property type="entry name" value="SBP_bac_1"/>
    <property type="match status" value="1"/>
</dbReference>
<dbReference type="Gene3D" id="3.40.190.10">
    <property type="entry name" value="Periplasmic binding protein-like II"/>
    <property type="match status" value="1"/>
</dbReference>
<dbReference type="PANTHER" id="PTHR43649:SF30">
    <property type="entry name" value="ABC TRANSPORTER SUBSTRATE-BINDING PROTEIN"/>
    <property type="match status" value="1"/>
</dbReference>
<dbReference type="InterPro" id="IPR050490">
    <property type="entry name" value="Bact_solute-bd_prot1"/>
</dbReference>
<keyword evidence="2" id="KW-1185">Reference proteome</keyword>
<gene>
    <name evidence="1" type="ORF">STRIP9103_08612</name>
</gene>
<dbReference type="AlphaFoldDB" id="L1KT53"/>
<dbReference type="InterPro" id="IPR006059">
    <property type="entry name" value="SBP"/>
</dbReference>
<protein>
    <submittedName>
        <fullName evidence="1">ABC transporter, substrate-binding protein</fullName>
    </submittedName>
</protein>
<sequence>MATDTPASRATSLSVAGCERAGPAAWVMGVSPVSRRVPRPSGWHVTRETVRELFRSRCVQPVFTDFGLPGNPLPARGLTGHGASSSFQKAFSVRFPSRGIGMGSTTGPRGRLRRIVTGAVALLAAGSLITACGSGDGDSGGGAGAGGVNGVDDGTTLTMWTRAATRPQSEALVKAYNESHENKVELTVVPTDDYQAKVGAAAGSRDLPDLFASDVVFVPNYTSSGLFADLTERVDALPFADKLAQSHIKAGTYEGRKYVVPHTLDLSVLFYNKDLYRKAKLDPEKPPTTLAEWDEQARAVDALGGGVDGTFFGGNCGGCGVFTWWPSIWAAGEEVLNEEGTEANLDSATAKKVYDTYRGWVDDDIVAPGARDETGTTWTGVFPKGKVGVMPMPSTTLGLMPKDLDLGVAAIPGPDGGKSTFVGGDAIGISATSEKTDQAWNFLAWTLGDKAQVDVVAANKDVVARTDLATNKHSAADPRLVTVNELVAHGRTPYALKFGQTFNDPNGPWLTLMRDAVFGDGTSVAKDNEAVTASLAD</sequence>
<reference evidence="1 2" key="1">
    <citation type="submission" date="2012-11" db="EMBL/GenBank/DDBJ databases">
        <authorList>
            <person name="Huguet-Tapia J.C."/>
            <person name="Durkin A.S."/>
            <person name="Pettis G.S."/>
            <person name="Badger J.H."/>
        </authorList>
    </citation>
    <scope>NUCLEOTIDE SEQUENCE [LARGE SCALE GENOMIC DNA]</scope>
    <source>
        <strain evidence="1 2">91-03</strain>
    </source>
</reference>
<dbReference type="CDD" id="cd13585">
    <property type="entry name" value="PBP2_TMBP_like"/>
    <property type="match status" value="1"/>
</dbReference>
<dbReference type="PANTHER" id="PTHR43649">
    <property type="entry name" value="ARABINOSE-BINDING PROTEIN-RELATED"/>
    <property type="match status" value="1"/>
</dbReference>
<dbReference type="Proteomes" id="UP000010411">
    <property type="component" value="Unassembled WGS sequence"/>
</dbReference>
<comment type="caution">
    <text evidence="1">The sequence shown here is derived from an EMBL/GenBank/DDBJ whole genome shotgun (WGS) entry which is preliminary data.</text>
</comment>